<dbReference type="Pfam" id="PF05719">
    <property type="entry name" value="GPP34"/>
    <property type="match status" value="1"/>
</dbReference>
<dbReference type="GO" id="GO:0005737">
    <property type="term" value="C:cytoplasm"/>
    <property type="evidence" value="ECO:0007669"/>
    <property type="project" value="UniProtKB-ARBA"/>
</dbReference>
<dbReference type="GO" id="GO:0012505">
    <property type="term" value="C:endomembrane system"/>
    <property type="evidence" value="ECO:0007669"/>
    <property type="project" value="UniProtKB-ARBA"/>
</dbReference>
<dbReference type="EMBL" id="DYXM01000057">
    <property type="protein sequence ID" value="HJE89950.1"/>
    <property type="molecule type" value="Genomic_DNA"/>
</dbReference>
<dbReference type="RefSeq" id="WP_303910716.1">
    <property type="nucleotide sequence ID" value="NZ_DYXM01000057.1"/>
</dbReference>
<evidence type="ECO:0000313" key="5">
    <source>
        <dbReference type="EMBL" id="HJE89950.1"/>
    </source>
</evidence>
<evidence type="ECO:0000313" key="6">
    <source>
        <dbReference type="Proteomes" id="UP000776650"/>
    </source>
</evidence>
<dbReference type="Proteomes" id="UP000776650">
    <property type="component" value="Unassembled WGS sequence"/>
</dbReference>
<evidence type="ECO:0000256" key="4">
    <source>
        <dbReference type="ARBA" id="ARBA00023136"/>
    </source>
</evidence>
<reference evidence="5" key="2">
    <citation type="submission" date="2021-09" db="EMBL/GenBank/DDBJ databases">
        <authorList>
            <person name="Gilroy R."/>
        </authorList>
    </citation>
    <scope>NUCLEOTIDE SEQUENCE</scope>
    <source>
        <strain evidence="5">ChiGjej1B1-18357</strain>
    </source>
</reference>
<proteinExistence type="predicted"/>
<keyword evidence="3" id="KW-0446">Lipid-binding</keyword>
<sequence length="222" mass="24017">MMIADEIFLLYTADKGGVFAQYRQFAVTGAVVADLILAQRVELDGRKDPRLALLDSRPVGHPAHDAMLEYLHERIVGKGKQVKLSQLLGVRSLKLEERTGRALHDAGILGLVDAKLGGLVGPKFPMENPLPEQHLRARLAHVLRGGEPGPADAVELSILKGTSTMHRILRDEVRGMSRKEVKVAIESLETRGDIGPAIKRAIDMLVTAVMAPVFVGVVTASG</sequence>
<evidence type="ECO:0000256" key="3">
    <source>
        <dbReference type="ARBA" id="ARBA00023121"/>
    </source>
</evidence>
<dbReference type="AlphaFoldDB" id="A0A921F213"/>
<name>A0A921F213_9ACTN</name>
<dbReference type="GO" id="GO:0070273">
    <property type="term" value="F:phosphatidylinositol-4-phosphate binding"/>
    <property type="evidence" value="ECO:0007669"/>
    <property type="project" value="InterPro"/>
</dbReference>
<accession>A0A921F213</accession>
<comment type="subcellular location">
    <subcellularLocation>
        <location evidence="1">Golgi apparatus membrane</location>
        <topology evidence="1">Peripheral membrane protein</topology>
        <orientation evidence="1">Cytoplasmic side</orientation>
    </subcellularLocation>
</comment>
<reference evidence="5" key="1">
    <citation type="journal article" date="2021" name="PeerJ">
        <title>Extensive microbial diversity within the chicken gut microbiome revealed by metagenomics and culture.</title>
        <authorList>
            <person name="Gilroy R."/>
            <person name="Ravi A."/>
            <person name="Getino M."/>
            <person name="Pursley I."/>
            <person name="Horton D.L."/>
            <person name="Alikhan N.F."/>
            <person name="Baker D."/>
            <person name="Gharbi K."/>
            <person name="Hall N."/>
            <person name="Watson M."/>
            <person name="Adriaenssens E.M."/>
            <person name="Foster-Nyarko E."/>
            <person name="Jarju S."/>
            <person name="Secka A."/>
            <person name="Antonio M."/>
            <person name="Oren A."/>
            <person name="Chaudhuri R.R."/>
            <person name="La Ragione R."/>
            <person name="Hildebrand F."/>
            <person name="Pallen M.J."/>
        </authorList>
    </citation>
    <scope>NUCLEOTIDE SEQUENCE</scope>
    <source>
        <strain evidence="5">ChiGjej1B1-18357</strain>
    </source>
</reference>
<gene>
    <name evidence="5" type="ORF">K8V11_02930</name>
</gene>
<dbReference type="InterPro" id="IPR008628">
    <property type="entry name" value="GPP34-like"/>
</dbReference>
<evidence type="ECO:0000256" key="1">
    <source>
        <dbReference type="ARBA" id="ARBA00004255"/>
    </source>
</evidence>
<keyword evidence="2" id="KW-0333">Golgi apparatus</keyword>
<organism evidence="5 6">
    <name type="scientific">Dietzia timorensis</name>
    <dbReference type="NCBI Taxonomy" id="499555"/>
    <lineage>
        <taxon>Bacteria</taxon>
        <taxon>Bacillati</taxon>
        <taxon>Actinomycetota</taxon>
        <taxon>Actinomycetes</taxon>
        <taxon>Mycobacteriales</taxon>
        <taxon>Dietziaceae</taxon>
        <taxon>Dietzia</taxon>
    </lineage>
</organism>
<comment type="caution">
    <text evidence="5">The sequence shown here is derived from an EMBL/GenBank/DDBJ whole genome shotgun (WGS) entry which is preliminary data.</text>
</comment>
<evidence type="ECO:0000256" key="2">
    <source>
        <dbReference type="ARBA" id="ARBA00023034"/>
    </source>
</evidence>
<dbReference type="InterPro" id="IPR038261">
    <property type="entry name" value="GPP34-like_sf"/>
</dbReference>
<protein>
    <submittedName>
        <fullName evidence="5">GPP34 family phosphoprotein</fullName>
    </submittedName>
</protein>
<dbReference type="Gene3D" id="1.10.3630.10">
    <property type="entry name" value="yeast vps74-n-term truncation variant domain like"/>
    <property type="match status" value="1"/>
</dbReference>
<keyword evidence="4" id="KW-0472">Membrane</keyword>